<evidence type="ECO:0008006" key="3">
    <source>
        <dbReference type="Google" id="ProtNLM"/>
    </source>
</evidence>
<proteinExistence type="predicted"/>
<dbReference type="RefSeq" id="WP_136531275.1">
    <property type="nucleotide sequence ID" value="NZ_STGX01000015.1"/>
</dbReference>
<dbReference type="AlphaFoldDB" id="A0A4S8P7G2"/>
<accession>A0A4S8P7G2</accession>
<comment type="caution">
    <text evidence="1">The sequence shown here is derived from an EMBL/GenBank/DDBJ whole genome shotgun (WGS) entry which is preliminary data.</text>
</comment>
<organism evidence="1 2">
    <name type="scientific">Glycomyces paridis</name>
    <dbReference type="NCBI Taxonomy" id="2126555"/>
    <lineage>
        <taxon>Bacteria</taxon>
        <taxon>Bacillati</taxon>
        <taxon>Actinomycetota</taxon>
        <taxon>Actinomycetes</taxon>
        <taxon>Glycomycetales</taxon>
        <taxon>Glycomycetaceae</taxon>
        <taxon>Glycomyces</taxon>
    </lineage>
</organism>
<gene>
    <name evidence="1" type="ORF">E9998_19030</name>
</gene>
<evidence type="ECO:0000313" key="2">
    <source>
        <dbReference type="Proteomes" id="UP000305792"/>
    </source>
</evidence>
<dbReference type="Gene3D" id="2.60.40.650">
    <property type="match status" value="1"/>
</dbReference>
<keyword evidence="2" id="KW-1185">Reference proteome</keyword>
<protein>
    <recommendedName>
        <fullName evidence="3">Bacterial Ig-like domain-containing protein</fullName>
    </recommendedName>
</protein>
<dbReference type="EMBL" id="STGX01000015">
    <property type="protein sequence ID" value="THV26198.1"/>
    <property type="molecule type" value="Genomic_DNA"/>
</dbReference>
<name>A0A4S8P7G2_9ACTN</name>
<dbReference type="Proteomes" id="UP000305792">
    <property type="component" value="Unassembled WGS sequence"/>
</dbReference>
<reference evidence="1 2" key="1">
    <citation type="journal article" date="2018" name="Int. J. Syst. Evol. Microbiol.">
        <title>Glycomyces paridis sp. nov., isolated from the medicinal plant Paris polyphylla.</title>
        <authorList>
            <person name="Fang X.M."/>
            <person name="Bai J.L."/>
            <person name="Su J."/>
            <person name="Zhao L.L."/>
            <person name="Liu H.Y."/>
            <person name="Ma B.P."/>
            <person name="Zhang Y.Q."/>
            <person name="Yu L.Y."/>
        </authorList>
    </citation>
    <scope>NUCLEOTIDE SEQUENCE [LARGE SCALE GENOMIC DNA]</scope>
    <source>
        <strain evidence="1 2">CPCC 204357</strain>
    </source>
</reference>
<sequence>MDEPRTRGVTRAQHRAITADTCIDNGEWLGCALSDVTTTDTGRQWRREWDAPSGEHALTVRATDGEGNVQTSAVAGVVPDRAAGLHSVTVTVE</sequence>
<dbReference type="OrthoDB" id="9795587at2"/>
<dbReference type="InterPro" id="IPR014756">
    <property type="entry name" value="Ig_E-set"/>
</dbReference>
<dbReference type="SUPFAM" id="SSF81296">
    <property type="entry name" value="E set domains"/>
    <property type="match status" value="1"/>
</dbReference>
<evidence type="ECO:0000313" key="1">
    <source>
        <dbReference type="EMBL" id="THV26198.1"/>
    </source>
</evidence>